<dbReference type="InterPro" id="IPR036691">
    <property type="entry name" value="Endo/exonu/phosph_ase_sf"/>
</dbReference>
<dbReference type="OrthoDB" id="3357160at2"/>
<dbReference type="GO" id="GO:0004527">
    <property type="term" value="F:exonuclease activity"/>
    <property type="evidence" value="ECO:0007669"/>
    <property type="project" value="UniProtKB-KW"/>
</dbReference>
<keyword evidence="3" id="KW-0540">Nuclease</keyword>
<evidence type="ECO:0000259" key="2">
    <source>
        <dbReference type="Pfam" id="PF03372"/>
    </source>
</evidence>
<keyword evidence="1" id="KW-0732">Signal</keyword>
<dbReference type="Proteomes" id="UP000323946">
    <property type="component" value="Unassembled WGS sequence"/>
</dbReference>
<evidence type="ECO:0000256" key="1">
    <source>
        <dbReference type="SAM" id="SignalP"/>
    </source>
</evidence>
<keyword evidence="3" id="KW-0269">Exonuclease</keyword>
<dbReference type="EMBL" id="VWPH01000003">
    <property type="protein sequence ID" value="KAA5836289.1"/>
    <property type="molecule type" value="Genomic_DNA"/>
</dbReference>
<feature type="signal peptide" evidence="1">
    <location>
        <begin position="1"/>
        <end position="27"/>
    </location>
</feature>
<organism evidence="3 4">
    <name type="scientific">Saccharopolyspora hirsuta</name>
    <dbReference type="NCBI Taxonomy" id="1837"/>
    <lineage>
        <taxon>Bacteria</taxon>
        <taxon>Bacillati</taxon>
        <taxon>Actinomycetota</taxon>
        <taxon>Actinomycetes</taxon>
        <taxon>Pseudonocardiales</taxon>
        <taxon>Pseudonocardiaceae</taxon>
        <taxon>Saccharopolyspora</taxon>
    </lineage>
</organism>
<dbReference type="SUPFAM" id="SSF56219">
    <property type="entry name" value="DNase I-like"/>
    <property type="match status" value="1"/>
</dbReference>
<evidence type="ECO:0000313" key="3">
    <source>
        <dbReference type="EMBL" id="KAA5836289.1"/>
    </source>
</evidence>
<reference evidence="3 4" key="1">
    <citation type="submission" date="2019-09" db="EMBL/GenBank/DDBJ databases">
        <title>Draft genome sequence of the thermophilic Saccharopolyspora hirsuta VKM Ac-666T.</title>
        <authorList>
            <person name="Lobastova T.G."/>
            <person name="Fokina V."/>
            <person name="Bragin E.Y."/>
            <person name="Shtratnikova V.Y."/>
            <person name="Starodumova I.P."/>
            <person name="Tarlachkov S.V."/>
            <person name="Donova M.V."/>
        </authorList>
    </citation>
    <scope>NUCLEOTIDE SEQUENCE [LARGE SCALE GENOMIC DNA]</scope>
    <source>
        <strain evidence="3 4">VKM Ac-666</strain>
    </source>
</reference>
<keyword evidence="3" id="KW-0378">Hydrolase</keyword>
<proteinExistence type="predicted"/>
<protein>
    <submittedName>
        <fullName evidence="3">Endonuclease/exonuclease/phosphatase family protein</fullName>
    </submittedName>
</protein>
<sequence>MLRRSTVLWLVAALAAAVAAVLPAAHAQAPAARSFDVLQLNLCNSGDEACFSAGKAVDAAIQAIHQRRPDVVTLNEVCASDITRMTAETGYRWEFTPVGDAGTGDPARCRDGRGDFGVAILAHPDVGAPGKPVEQQFAAQDTSGVQRVLLCVPYSQVSACTAHLSETDGQVAADQCHELAGVATALGAQAVLGGDLSLVAGGAPDVQTCVPEGWYRKDDGSVQHVFAMDTFHFERAETLPIEGTDHPGLLVQTTR</sequence>
<feature type="chain" id="PRO_5024410762" evidence="1">
    <location>
        <begin position="28"/>
        <end position="255"/>
    </location>
</feature>
<feature type="domain" description="Endonuclease/exonuclease/phosphatase" evidence="2">
    <location>
        <begin position="58"/>
        <end position="246"/>
    </location>
</feature>
<gene>
    <name evidence="3" type="ORF">F1721_08240</name>
</gene>
<dbReference type="RefSeq" id="WP_150065945.1">
    <property type="nucleotide sequence ID" value="NZ_JBEPDJ010000003.1"/>
</dbReference>
<evidence type="ECO:0000313" key="4">
    <source>
        <dbReference type="Proteomes" id="UP000323946"/>
    </source>
</evidence>
<dbReference type="Gene3D" id="3.60.10.10">
    <property type="entry name" value="Endonuclease/exonuclease/phosphatase"/>
    <property type="match status" value="1"/>
</dbReference>
<keyword evidence="4" id="KW-1185">Reference proteome</keyword>
<name>A0A5M7C2H8_SACHI</name>
<comment type="caution">
    <text evidence="3">The sequence shown here is derived from an EMBL/GenBank/DDBJ whole genome shotgun (WGS) entry which is preliminary data.</text>
</comment>
<dbReference type="SMR" id="A0A5M7C2H8"/>
<accession>A0A5M7C2H8</accession>
<dbReference type="GO" id="GO:0004519">
    <property type="term" value="F:endonuclease activity"/>
    <property type="evidence" value="ECO:0007669"/>
    <property type="project" value="UniProtKB-KW"/>
</dbReference>
<keyword evidence="3" id="KW-0255">Endonuclease</keyword>
<dbReference type="InterPro" id="IPR005135">
    <property type="entry name" value="Endo/exonuclease/phosphatase"/>
</dbReference>
<dbReference type="Pfam" id="PF03372">
    <property type="entry name" value="Exo_endo_phos"/>
    <property type="match status" value="1"/>
</dbReference>
<dbReference type="AlphaFoldDB" id="A0A5M7C2H8"/>